<proteinExistence type="predicted"/>
<sequence length="81" mass="9136">MNIENNYSVPVETSLKNVLPFEEGDNYKFIGSSTSVYEAVDIFKRHIGKGRRLEALLITRNGNPSEKLLGIITAWDILEIP</sequence>
<reference evidence="2 3" key="1">
    <citation type="submission" date="2017-08" db="EMBL/GenBank/DDBJ databases">
        <title>Virgibacillus indicus sp. nov. and Virgibacillus profoundi sp. nov, two moderately halophilic bacteria isolated from marine sediment by using the Microfluidic Streak Plate.</title>
        <authorList>
            <person name="Xu B."/>
            <person name="Hu B."/>
            <person name="Wang J."/>
            <person name="Zhu Y."/>
            <person name="Huang L."/>
            <person name="Du W."/>
            <person name="Huang Y."/>
        </authorList>
    </citation>
    <scope>NUCLEOTIDE SEQUENCE [LARGE SCALE GENOMIC DNA]</scope>
    <source>
        <strain evidence="2 3">IO3-P2-C2</strain>
    </source>
</reference>
<organism evidence="2 3">
    <name type="scientific">Virgibacillus indicus</name>
    <dbReference type="NCBI Taxonomy" id="2024554"/>
    <lineage>
        <taxon>Bacteria</taxon>
        <taxon>Bacillati</taxon>
        <taxon>Bacillota</taxon>
        <taxon>Bacilli</taxon>
        <taxon>Bacillales</taxon>
        <taxon>Bacillaceae</taxon>
        <taxon>Virgibacillus</taxon>
    </lineage>
</organism>
<keyword evidence="3" id="KW-1185">Reference proteome</keyword>
<feature type="domain" description="CBS" evidence="1">
    <location>
        <begin position="27"/>
        <end position="79"/>
    </location>
</feature>
<accession>A0A265N6Z3</accession>
<dbReference type="AlphaFoldDB" id="A0A265N6Z3"/>
<evidence type="ECO:0000313" key="3">
    <source>
        <dbReference type="Proteomes" id="UP000216498"/>
    </source>
</evidence>
<evidence type="ECO:0000313" key="2">
    <source>
        <dbReference type="EMBL" id="OZU87790.1"/>
    </source>
</evidence>
<dbReference type="Proteomes" id="UP000216498">
    <property type="component" value="Unassembled WGS sequence"/>
</dbReference>
<dbReference type="EMBL" id="NPMS01000007">
    <property type="protein sequence ID" value="OZU87790.1"/>
    <property type="molecule type" value="Genomic_DNA"/>
</dbReference>
<protein>
    <recommendedName>
        <fullName evidence="1">CBS domain-containing protein</fullName>
    </recommendedName>
</protein>
<dbReference type="RefSeq" id="WP_094886478.1">
    <property type="nucleotide sequence ID" value="NZ_NPMS01000007.1"/>
</dbReference>
<evidence type="ECO:0000259" key="1">
    <source>
        <dbReference type="Pfam" id="PF00571"/>
    </source>
</evidence>
<dbReference type="OrthoDB" id="49104at2"/>
<dbReference type="InterPro" id="IPR000644">
    <property type="entry name" value="CBS_dom"/>
</dbReference>
<name>A0A265N6Z3_9BACI</name>
<dbReference type="Pfam" id="PF00571">
    <property type="entry name" value="CBS"/>
    <property type="match status" value="1"/>
</dbReference>
<comment type="caution">
    <text evidence="2">The sequence shown here is derived from an EMBL/GenBank/DDBJ whole genome shotgun (WGS) entry which is preliminary data.</text>
</comment>
<gene>
    <name evidence="2" type="ORF">CIL03_13855</name>
</gene>